<feature type="region of interest" description="Disordered" evidence="2">
    <location>
        <begin position="1487"/>
        <end position="1509"/>
    </location>
</feature>
<dbReference type="InterPro" id="IPR000159">
    <property type="entry name" value="RA_dom"/>
</dbReference>
<feature type="region of interest" description="Disordered" evidence="2">
    <location>
        <begin position="2185"/>
        <end position="2462"/>
    </location>
</feature>
<feature type="compositionally biased region" description="Basic and acidic residues" evidence="2">
    <location>
        <begin position="1196"/>
        <end position="1207"/>
    </location>
</feature>
<dbReference type="InterPro" id="IPR001478">
    <property type="entry name" value="PDZ"/>
</dbReference>
<evidence type="ECO:0000256" key="2">
    <source>
        <dbReference type="SAM" id="MobiDB-lite"/>
    </source>
</evidence>
<dbReference type="InterPro" id="IPR000253">
    <property type="entry name" value="FHA_dom"/>
</dbReference>
<protein>
    <recommendedName>
        <fullName evidence="8">Afadin</fullName>
    </recommendedName>
</protein>
<dbReference type="SUPFAM" id="SSF54236">
    <property type="entry name" value="Ubiquitin-like"/>
    <property type="match status" value="2"/>
</dbReference>
<dbReference type="SMART" id="SM01132">
    <property type="entry name" value="DIL"/>
    <property type="match status" value="1"/>
</dbReference>
<dbReference type="PROSITE" id="PS50106">
    <property type="entry name" value="PDZ"/>
    <property type="match status" value="1"/>
</dbReference>
<dbReference type="Proteomes" id="UP001549921">
    <property type="component" value="Unassembled WGS sequence"/>
</dbReference>
<keyword evidence="1" id="KW-0130">Cell adhesion</keyword>
<dbReference type="CDD" id="cd01782">
    <property type="entry name" value="RA1_Afadin"/>
    <property type="match status" value="1"/>
</dbReference>
<feature type="compositionally biased region" description="Polar residues" evidence="2">
    <location>
        <begin position="1277"/>
        <end position="1286"/>
    </location>
</feature>
<dbReference type="GO" id="GO:0007155">
    <property type="term" value="P:cell adhesion"/>
    <property type="evidence" value="ECO:0007669"/>
    <property type="project" value="UniProtKB-KW"/>
</dbReference>
<name>A0ABD0TB14_LOXSC</name>
<dbReference type="InterPro" id="IPR028842">
    <property type="entry name" value="Afadin"/>
</dbReference>
<dbReference type="Gene3D" id="2.30.42.10">
    <property type="match status" value="1"/>
</dbReference>
<feature type="compositionally biased region" description="Acidic residues" evidence="2">
    <location>
        <begin position="1208"/>
        <end position="1217"/>
    </location>
</feature>
<dbReference type="CDD" id="cd01781">
    <property type="entry name" value="RA2_Afadin"/>
    <property type="match status" value="1"/>
</dbReference>
<dbReference type="FunFam" id="2.30.42.10:FF:000032">
    <property type="entry name" value="Afadin isoform A"/>
    <property type="match status" value="1"/>
</dbReference>
<dbReference type="PANTHER" id="PTHR10398:SF2">
    <property type="entry name" value="AFADIN"/>
    <property type="match status" value="1"/>
</dbReference>
<feature type="compositionally biased region" description="Basic and acidic residues" evidence="2">
    <location>
        <begin position="2514"/>
        <end position="2532"/>
    </location>
</feature>
<feature type="compositionally biased region" description="Polar residues" evidence="2">
    <location>
        <begin position="470"/>
        <end position="514"/>
    </location>
</feature>
<feature type="domain" description="Dilute" evidence="5">
    <location>
        <begin position="733"/>
        <end position="961"/>
    </location>
</feature>
<feature type="region of interest" description="Disordered" evidence="2">
    <location>
        <begin position="1783"/>
        <end position="1803"/>
    </location>
</feature>
<feature type="compositionally biased region" description="Low complexity" evidence="2">
    <location>
        <begin position="2242"/>
        <end position="2256"/>
    </location>
</feature>
<dbReference type="InterPro" id="IPR037977">
    <property type="entry name" value="CBD_Afadin"/>
</dbReference>
<evidence type="ECO:0000313" key="7">
    <source>
        <dbReference type="Proteomes" id="UP001549921"/>
    </source>
</evidence>
<feature type="domain" description="Ras-associating" evidence="4">
    <location>
        <begin position="40"/>
        <end position="134"/>
    </location>
</feature>
<feature type="compositionally biased region" description="Basic and acidic residues" evidence="2">
    <location>
        <begin position="515"/>
        <end position="562"/>
    </location>
</feature>
<dbReference type="CDD" id="cd15471">
    <property type="entry name" value="Myo5p-like_CBD_afadin"/>
    <property type="match status" value="1"/>
</dbReference>
<organism evidence="6 7">
    <name type="scientific">Loxostege sticticalis</name>
    <name type="common">Beet webworm moth</name>
    <dbReference type="NCBI Taxonomy" id="481309"/>
    <lineage>
        <taxon>Eukaryota</taxon>
        <taxon>Metazoa</taxon>
        <taxon>Ecdysozoa</taxon>
        <taxon>Arthropoda</taxon>
        <taxon>Hexapoda</taxon>
        <taxon>Insecta</taxon>
        <taxon>Pterygota</taxon>
        <taxon>Neoptera</taxon>
        <taxon>Endopterygota</taxon>
        <taxon>Lepidoptera</taxon>
        <taxon>Glossata</taxon>
        <taxon>Ditrysia</taxon>
        <taxon>Pyraloidea</taxon>
        <taxon>Crambidae</taxon>
        <taxon>Pyraustinae</taxon>
        <taxon>Loxostege</taxon>
    </lineage>
</organism>
<feature type="domain" description="PDZ" evidence="3">
    <location>
        <begin position="1050"/>
        <end position="1135"/>
    </location>
</feature>
<feature type="region of interest" description="Disordered" evidence="2">
    <location>
        <begin position="462"/>
        <end position="574"/>
    </location>
</feature>
<evidence type="ECO:0000259" key="4">
    <source>
        <dbReference type="PROSITE" id="PS50200"/>
    </source>
</evidence>
<dbReference type="SMART" id="SM00228">
    <property type="entry name" value="PDZ"/>
    <property type="match status" value="1"/>
</dbReference>
<gene>
    <name evidence="6" type="ORF">ABMA28_015785</name>
</gene>
<feature type="compositionally biased region" description="Polar residues" evidence="2">
    <location>
        <begin position="564"/>
        <end position="574"/>
    </location>
</feature>
<feature type="region of interest" description="Disordered" evidence="2">
    <location>
        <begin position="2507"/>
        <end position="2532"/>
    </location>
</feature>
<feature type="compositionally biased region" description="Polar residues" evidence="2">
    <location>
        <begin position="1900"/>
        <end position="1913"/>
    </location>
</feature>
<feature type="compositionally biased region" description="Low complexity" evidence="2">
    <location>
        <begin position="2215"/>
        <end position="2229"/>
    </location>
</feature>
<dbReference type="SMART" id="SM00314">
    <property type="entry name" value="RA"/>
    <property type="match status" value="2"/>
</dbReference>
<feature type="region of interest" description="Disordered" evidence="2">
    <location>
        <begin position="1815"/>
        <end position="1938"/>
    </location>
</feature>
<feature type="compositionally biased region" description="Low complexity" evidence="2">
    <location>
        <begin position="2442"/>
        <end position="2462"/>
    </location>
</feature>
<dbReference type="Gene3D" id="3.10.20.90">
    <property type="entry name" value="Phosphatidylinositol 3-kinase Catalytic Subunit, Chain A, domain 1"/>
    <property type="match status" value="2"/>
</dbReference>
<evidence type="ECO:0000259" key="3">
    <source>
        <dbReference type="PROSITE" id="PS50106"/>
    </source>
</evidence>
<dbReference type="InterPro" id="IPR008984">
    <property type="entry name" value="SMAD_FHA_dom_sf"/>
</dbReference>
<dbReference type="SMART" id="SM00240">
    <property type="entry name" value="FHA"/>
    <property type="match status" value="1"/>
</dbReference>
<feature type="region of interest" description="Disordered" evidence="2">
    <location>
        <begin position="1271"/>
        <end position="1336"/>
    </location>
</feature>
<dbReference type="Gene3D" id="2.60.200.20">
    <property type="match status" value="1"/>
</dbReference>
<feature type="compositionally biased region" description="Pro residues" evidence="2">
    <location>
        <begin position="1292"/>
        <end position="1313"/>
    </location>
</feature>
<feature type="compositionally biased region" description="Pro residues" evidence="2">
    <location>
        <begin position="2399"/>
        <end position="2423"/>
    </location>
</feature>
<feature type="domain" description="Ras-associating" evidence="4">
    <location>
        <begin position="230"/>
        <end position="322"/>
    </location>
</feature>
<feature type="compositionally biased region" description="Polar residues" evidence="2">
    <location>
        <begin position="2278"/>
        <end position="2289"/>
    </location>
</feature>
<accession>A0ABD0TB14</accession>
<dbReference type="PROSITE" id="PS50200">
    <property type="entry name" value="RA"/>
    <property type="match status" value="2"/>
</dbReference>
<feature type="compositionally biased region" description="Polar residues" evidence="2">
    <location>
        <begin position="598"/>
        <end position="615"/>
    </location>
</feature>
<dbReference type="PANTHER" id="PTHR10398">
    <property type="entry name" value="AFADIN"/>
    <property type="match status" value="1"/>
</dbReference>
<feature type="region of interest" description="Disordered" evidence="2">
    <location>
        <begin position="588"/>
        <end position="615"/>
    </location>
</feature>
<dbReference type="InterPro" id="IPR002710">
    <property type="entry name" value="Dilute_dom"/>
</dbReference>
<feature type="compositionally biased region" description="Basic and acidic residues" evidence="2">
    <location>
        <begin position="2426"/>
        <end position="2436"/>
    </location>
</feature>
<evidence type="ECO:0008006" key="8">
    <source>
        <dbReference type="Google" id="ProtNLM"/>
    </source>
</evidence>
<feature type="compositionally biased region" description="Basic and acidic residues" evidence="2">
    <location>
        <begin position="2137"/>
        <end position="2156"/>
    </location>
</feature>
<evidence type="ECO:0000313" key="6">
    <source>
        <dbReference type="EMBL" id="KAL0840573.1"/>
    </source>
</evidence>
<feature type="compositionally biased region" description="Polar residues" evidence="2">
    <location>
        <begin position="1694"/>
        <end position="1703"/>
    </location>
</feature>
<dbReference type="Pfam" id="PF00788">
    <property type="entry name" value="RA"/>
    <property type="match status" value="2"/>
</dbReference>
<dbReference type="PROSITE" id="PS51126">
    <property type="entry name" value="DILUTE"/>
    <property type="match status" value="1"/>
</dbReference>
<feature type="compositionally biased region" description="Pro residues" evidence="2">
    <location>
        <begin position="2023"/>
        <end position="2039"/>
    </location>
</feature>
<reference evidence="6 7" key="1">
    <citation type="submission" date="2024-06" db="EMBL/GenBank/DDBJ databases">
        <title>A chromosome-level genome assembly of beet webworm, Loxostege sticticalis.</title>
        <authorList>
            <person name="Zhang Y."/>
        </authorList>
    </citation>
    <scope>NUCLEOTIDE SEQUENCE [LARGE SCALE GENOMIC DNA]</scope>
    <source>
        <strain evidence="6">AQ028</strain>
        <tissue evidence="6">Male pupae</tissue>
    </source>
</reference>
<feature type="compositionally biased region" description="Low complexity" evidence="2">
    <location>
        <begin position="1985"/>
        <end position="2022"/>
    </location>
</feature>
<feature type="region of interest" description="Disordered" evidence="2">
    <location>
        <begin position="1189"/>
        <end position="1220"/>
    </location>
</feature>
<feature type="compositionally biased region" description="Basic and acidic residues" evidence="2">
    <location>
        <begin position="1704"/>
        <end position="1720"/>
    </location>
</feature>
<dbReference type="EMBL" id="JBEDNZ010000007">
    <property type="protein sequence ID" value="KAL0840573.1"/>
    <property type="molecule type" value="Genomic_DNA"/>
</dbReference>
<dbReference type="Pfam" id="PF00498">
    <property type="entry name" value="FHA"/>
    <property type="match status" value="1"/>
</dbReference>
<feature type="compositionally biased region" description="Polar residues" evidence="2">
    <location>
        <begin position="1850"/>
        <end position="1875"/>
    </location>
</feature>
<evidence type="ECO:0000259" key="5">
    <source>
        <dbReference type="PROSITE" id="PS51126"/>
    </source>
</evidence>
<feature type="compositionally biased region" description="Acidic residues" evidence="2">
    <location>
        <begin position="2196"/>
        <end position="2211"/>
    </location>
</feature>
<evidence type="ECO:0000256" key="1">
    <source>
        <dbReference type="ARBA" id="ARBA00022889"/>
    </source>
</evidence>
<dbReference type="Pfam" id="PF00595">
    <property type="entry name" value="PDZ"/>
    <property type="match status" value="1"/>
</dbReference>
<feature type="region of interest" description="Disordered" evidence="2">
    <location>
        <begin position="318"/>
        <end position="348"/>
    </location>
</feature>
<dbReference type="SUPFAM" id="SSF50156">
    <property type="entry name" value="PDZ domain-like"/>
    <property type="match status" value="1"/>
</dbReference>
<feature type="region of interest" description="Disordered" evidence="2">
    <location>
        <begin position="1967"/>
        <end position="2156"/>
    </location>
</feature>
<dbReference type="InterPro" id="IPR029071">
    <property type="entry name" value="Ubiquitin-like_domsf"/>
</dbReference>
<feature type="compositionally biased region" description="Low complexity" evidence="2">
    <location>
        <begin position="1914"/>
        <end position="1931"/>
    </location>
</feature>
<feature type="region of interest" description="Disordered" evidence="2">
    <location>
        <begin position="1239"/>
        <end position="1259"/>
    </location>
</feature>
<proteinExistence type="predicted"/>
<comment type="caution">
    <text evidence="6">The sequence shown here is derived from an EMBL/GenBank/DDBJ whole genome shotgun (WGS) entry which is preliminary data.</text>
</comment>
<dbReference type="InterPro" id="IPR036034">
    <property type="entry name" value="PDZ_sf"/>
</dbReference>
<feature type="region of interest" description="Disordered" evidence="2">
    <location>
        <begin position="1694"/>
        <end position="1730"/>
    </location>
</feature>
<feature type="compositionally biased region" description="Basic and acidic residues" evidence="2">
    <location>
        <begin position="2385"/>
        <end position="2396"/>
    </location>
</feature>
<sequence>MDAADKRMLDREALRNMIQQWNANRLDLFELSEPNENLEFHGVMRFYFQDSGQKIATKCIRVASDATVSDVIETLIEKFRPDMRMLSLGSYSLWETHGPDDERRLEPHEKPLLVQLNWHTEDREGRFLLKCLSNNEVPLLGVNEKGDQNFKRKLSKREKKELKKKEKLSRLKSDTNDEKRPVAEKLYTELPETSFTRSISNPEAVMRRRRQQKLERKLQQFRSKDGGPDTGGTLKIYGSSLCPDVPYKTLLLSVGDSAATVVREMLDKYGLSRQDPQQYCIVQVDTADNSEYILDDDECPLAIVMSHPHHSSIMFHVRRRPADAQPRRRKKKPGGVGGGGRPGTEPALVEVAPDGATLENGRRLRITDVVEVGSGNGTALQLYGPSIQPRHCVVAPGDGGGYTVTPLHADAHVYLNGRRVTHTQRLQHGCLLKFGRVSTFRFVDPMQENILNRNLSQSQHFGSGSIYDRSPTSPGTNSAMSPTSIASHEQHPADSNANTTDEYSRTMSPVSQDTYYRDANDTTPRPYRDMDDNNSRPYRDDDMTPRPYDDNGQRQYREDDASRPYNNNTLKLDNESLMMSQQVIGAGEDYAPDEHTGSVYNDQEQNATPNRTANSQYKDNYETTFDLDGNVETKSICSAKSGGSGHDNRMSATVGGATRPGQEAILPAVLEFPEQGQAQFLAAVITRLDPHAPAFKLAPVYTLYLCARYRASTHYRPELTPTERAHKLTAFLHHVATLIHETVQQRCNDSAAQAFWMANASELLHFLKCDRHISSFSTQAQDLLPTTVQNAFSNLVTCFQEELSRALATLSSPNISDATEATAPTLQTLAAAMVLLRRCRVNAALTIQLFSHLFHYINAVCFNKLVTEPGNISARWGAALSARFALLAAWAERQGLEIAADCHLARTHQAARLIQGTYRTAEEVRAALSACFKLNSVQVRALLTPLAAPEIVEAAVAHARALSDELHRSDGREIRLEESVWLGTGLLIPGDGFSAEVVRGVPPGLAEFVAPLQRGGLCRLAHQPHAIGVWTVYMGGHAPTRPRPDPRVHIIQLNKNSAGMGLSIVAAKGYGQNKLGIYIKSVVAGGAAAADGRLAAGDQLLSVDGQSLVGITQEKAAEYLMRTGPVVTLEVAKQGAVLHGLATLLHQPAYNQKQEEVQYEDRLRRNSGTFTNTHPALLRPASPRTELATAGYGRRPCNDRCHLRDESSESSDDESEECLPHYHGSIPRLIITLDRETEQLQEDLSPDTPGCPLELKSAPPRPIPVFTFTCEDFDEQNPGSDTTTYDSHVPPDEPPPPPDPPAEYRPPTPPPVPTDRSYAYDQSSESGEPICLPPQMRPIDTKLTLDLFNSSRPKEHEYYRGRCTGVDECVSACDCCRTPQPETQPIPFIDEPNSEPLIFENDGAPPEIATPKIRRILPSLSLDQPDEIKKETADAICQTPSSPIEVKPMPTPAPRKLELSLDVKRESRQIDNIHCRLRRALFNMSKSFSSKSEDTEAPSTYSTSESCDETMNLVPVKSPAQTPLEAGAKQILDSADRKSWKSPDEYRPSFGKVKALTKHFNEINLSYCVKNYKRNCQSSPNLSGRVEKSFHIVDNIQSSASLANIHYESNKTDTTDTREDKMSDDEVKSILIQLEDWSRYGSRGSEDTLAQGNEFELPNLPSEEHAESGGFVLNEIIDKKPRVITLENIKLKSNQSSVNSEQVKASKESINRSESSENRLPRVVGATEKETSSLLDVSKVESRRESYSTVVQSCPNLSGSARGRSACEGTALHHSCPALRPAYIHTPRTGSVGSGGISGARRLSERDLPSRLAAEAVKPSKSTPALHHAHQPPPQLQPAHHAHAPYLQHSGTLNPSQSPGSPNAWANKSRSSHNLSAPHDGGFYQNLSTVHSSHHHTLQDRWSSLRSSTGSNRPQSAHFSAAAADQAPDSPLHQQQVPNTMSVRAAKLAEMSEEVTRRMQAQYQHKPLPAAPHPHQPSPQHHNHQQQMGSQQQLLQQHQQQQQQLLQQQQQLLQQQQQGAGYPPQPQSPPPVHSPPPHHPQQMQQNKPPSRYDWHPPGPPSPQRSQPPVAPKPQNVRRSDNELDEQYQQMQQNQPGGTVQPDDERYVASALEPPAVSVYPAAPGNAGARQQPAHNPWQREERERQAEARRAANRARRDATIAQLLSLGAARTPVQNQQLRALQLERDFERRATQQDQEDAGAEGAVDDDRESPEPASRPQQPFSPPQHHQPQHSHPPPHAQPPQQHHQPPQHHSQGPAPPQSASPEPRAHPHPPKSILKTNRNDLSNGYASDAHSQPQHPQPPQPSAEDRRTAEISASISALHVTPPVSSGTGPHSPLSVGSGGPPAPPAPPARGSSFAVMAGRTRQHADPPPPQPQPQSSVSGGRDKRVSFHERPAAPASPAPAQPPAPPSTSPPPLDPPHAPHQHREDPDRFIEEAESMLAGPASPTSPAAPGAPLAAHTPGVIGAQEVYRDPRARRLAEQQARAATLPVPEQLSFKEKMKMFALESGENSTPKDKVKISRAQRDIDAVH</sequence>
<dbReference type="SUPFAM" id="SSF49879">
    <property type="entry name" value="SMAD/FHA domain"/>
    <property type="match status" value="1"/>
</dbReference>
<dbReference type="Pfam" id="PF01843">
    <property type="entry name" value="DIL"/>
    <property type="match status" value="1"/>
</dbReference>